<evidence type="ECO:0000259" key="1">
    <source>
        <dbReference type="Pfam" id="PF12697"/>
    </source>
</evidence>
<sequence>MATKPSVVVFPGAFHPASCMDAFVASLRAAGFPAEAHTLRSVGNPEMVVADDEAYMRSVMNPLIDAGKDVLLIVHSFAGFPGCSAISGIDKRGREAGGQKGGVLGVIYLAAFVPLEGDSVYKLLQNNWEPWMDVNEQEQLIGTKDQANTFFNDCTSEQATATTMTLKAHSMKALKGDHASPKNIGWREAGYNGRRAYIRCTKDNALPLPGQIMFTERTGVEWVIRTLEASHSPFLSMPDATAKVVEELASQFLAA</sequence>
<dbReference type="GeneID" id="28847421"/>
<dbReference type="EMBL" id="LSBJ02000003">
    <property type="protein sequence ID" value="OAQ67642.1"/>
    <property type="molecule type" value="Genomic_DNA"/>
</dbReference>
<comment type="caution">
    <text evidence="2">The sequence shown here is derived from an EMBL/GenBank/DDBJ whole genome shotgun (WGS) entry which is preliminary data.</text>
</comment>
<accession>A0A179FPX0</accession>
<dbReference type="InterPro" id="IPR000073">
    <property type="entry name" value="AB_hydrolase_1"/>
</dbReference>
<proteinExistence type="predicted"/>
<dbReference type="RefSeq" id="XP_018144492.1">
    <property type="nucleotide sequence ID" value="XM_018283427.1"/>
</dbReference>
<dbReference type="GO" id="GO:0016787">
    <property type="term" value="F:hydrolase activity"/>
    <property type="evidence" value="ECO:0007669"/>
    <property type="project" value="UniProtKB-KW"/>
</dbReference>
<dbReference type="PANTHER" id="PTHR37017:SF11">
    <property type="entry name" value="ESTERASE_LIPASE_THIOESTERASE DOMAIN-CONTAINING PROTEIN"/>
    <property type="match status" value="1"/>
</dbReference>
<organism evidence="2 3">
    <name type="scientific">Pochonia chlamydosporia 170</name>
    <dbReference type="NCBI Taxonomy" id="1380566"/>
    <lineage>
        <taxon>Eukaryota</taxon>
        <taxon>Fungi</taxon>
        <taxon>Dikarya</taxon>
        <taxon>Ascomycota</taxon>
        <taxon>Pezizomycotina</taxon>
        <taxon>Sordariomycetes</taxon>
        <taxon>Hypocreomycetidae</taxon>
        <taxon>Hypocreales</taxon>
        <taxon>Clavicipitaceae</taxon>
        <taxon>Pochonia</taxon>
    </lineage>
</organism>
<dbReference type="KEGG" id="pchm:VFPPC_04007"/>
<dbReference type="AlphaFoldDB" id="A0A179FPX0"/>
<protein>
    <submittedName>
        <fullName evidence="2">Alpha/beta hydrolase family domain-containing protein</fullName>
    </submittedName>
</protein>
<evidence type="ECO:0000313" key="2">
    <source>
        <dbReference type="EMBL" id="OAQ67642.1"/>
    </source>
</evidence>
<dbReference type="Gene3D" id="3.40.50.1820">
    <property type="entry name" value="alpha/beta hydrolase"/>
    <property type="match status" value="1"/>
</dbReference>
<dbReference type="PANTHER" id="PTHR37017">
    <property type="entry name" value="AB HYDROLASE-1 DOMAIN-CONTAINING PROTEIN-RELATED"/>
    <property type="match status" value="1"/>
</dbReference>
<dbReference type="STRING" id="1380566.A0A179FPX0"/>
<feature type="domain" description="AB hydrolase-1" evidence="1">
    <location>
        <begin position="7"/>
        <end position="243"/>
    </location>
</feature>
<gene>
    <name evidence="2" type="ORF">VFPPC_04007</name>
</gene>
<keyword evidence="3" id="KW-1185">Reference proteome</keyword>
<name>A0A179FPX0_METCM</name>
<dbReference type="Proteomes" id="UP000078397">
    <property type="component" value="Unassembled WGS sequence"/>
</dbReference>
<dbReference type="SUPFAM" id="SSF53474">
    <property type="entry name" value="alpha/beta-Hydrolases"/>
    <property type="match status" value="1"/>
</dbReference>
<dbReference type="Pfam" id="PF12697">
    <property type="entry name" value="Abhydrolase_6"/>
    <property type="match status" value="1"/>
</dbReference>
<dbReference type="InterPro" id="IPR052897">
    <property type="entry name" value="Sec-Metab_Biosynth_Hydrolase"/>
</dbReference>
<dbReference type="InterPro" id="IPR029058">
    <property type="entry name" value="AB_hydrolase_fold"/>
</dbReference>
<reference evidence="2 3" key="1">
    <citation type="journal article" date="2016" name="PLoS Pathog.">
        <title>Biosynthesis of antibiotic leucinostatins in bio-control fungus Purpureocillium lilacinum and their inhibition on phytophthora revealed by genome mining.</title>
        <authorList>
            <person name="Wang G."/>
            <person name="Liu Z."/>
            <person name="Lin R."/>
            <person name="Li E."/>
            <person name="Mao Z."/>
            <person name="Ling J."/>
            <person name="Yang Y."/>
            <person name="Yin W.B."/>
            <person name="Xie B."/>
        </authorList>
    </citation>
    <scope>NUCLEOTIDE SEQUENCE [LARGE SCALE GENOMIC DNA]</scope>
    <source>
        <strain evidence="2">170</strain>
    </source>
</reference>
<evidence type="ECO:0000313" key="3">
    <source>
        <dbReference type="Proteomes" id="UP000078397"/>
    </source>
</evidence>
<keyword evidence="2" id="KW-0378">Hydrolase</keyword>
<dbReference type="OrthoDB" id="408373at2759"/>